<evidence type="ECO:0000259" key="4">
    <source>
        <dbReference type="PROSITE" id="PS50887"/>
    </source>
</evidence>
<gene>
    <name evidence="5" type="ORF">GCM10008961_20280</name>
</gene>
<dbReference type="Pfam" id="PF05227">
    <property type="entry name" value="CHASE3"/>
    <property type="match status" value="1"/>
</dbReference>
<protein>
    <recommendedName>
        <fullName evidence="7">Diguanylate cyclase</fullName>
    </recommendedName>
</protein>
<evidence type="ECO:0000256" key="2">
    <source>
        <dbReference type="SAM" id="Phobius"/>
    </source>
</evidence>
<dbReference type="Gene3D" id="6.10.340.10">
    <property type="match status" value="1"/>
</dbReference>
<dbReference type="Gene3D" id="3.30.450.40">
    <property type="match status" value="1"/>
</dbReference>
<keyword evidence="2" id="KW-0472">Membrane</keyword>
<dbReference type="InterPro" id="IPR007891">
    <property type="entry name" value="CHASE3"/>
</dbReference>
<keyword evidence="2" id="KW-1133">Transmembrane helix</keyword>
<dbReference type="InterPro" id="IPR043128">
    <property type="entry name" value="Rev_trsase/Diguanyl_cyclase"/>
</dbReference>
<dbReference type="InterPro" id="IPR000160">
    <property type="entry name" value="GGDEF_dom"/>
</dbReference>
<dbReference type="SMART" id="SM00304">
    <property type="entry name" value="HAMP"/>
    <property type="match status" value="1"/>
</dbReference>
<dbReference type="InterPro" id="IPR029787">
    <property type="entry name" value="Nucleotide_cyclase"/>
</dbReference>
<dbReference type="SMART" id="SM00267">
    <property type="entry name" value="GGDEF"/>
    <property type="match status" value="1"/>
</dbReference>
<feature type="region of interest" description="Disordered" evidence="1">
    <location>
        <begin position="236"/>
        <end position="292"/>
    </location>
</feature>
<dbReference type="Pfam" id="PF01590">
    <property type="entry name" value="GAF"/>
    <property type="match status" value="1"/>
</dbReference>
<dbReference type="CDD" id="cd19410">
    <property type="entry name" value="HK9-like_sensor"/>
    <property type="match status" value="1"/>
</dbReference>
<dbReference type="InterPro" id="IPR003018">
    <property type="entry name" value="GAF"/>
</dbReference>
<feature type="domain" description="GGDEF" evidence="4">
    <location>
        <begin position="521"/>
        <end position="653"/>
    </location>
</feature>
<comment type="caution">
    <text evidence="5">The sequence shown here is derived from an EMBL/GenBank/DDBJ whole genome shotgun (WGS) entry which is preliminary data.</text>
</comment>
<keyword evidence="6" id="KW-1185">Reference proteome</keyword>
<keyword evidence="2" id="KW-0812">Transmembrane</keyword>
<dbReference type="SUPFAM" id="SSF55781">
    <property type="entry name" value="GAF domain-like"/>
    <property type="match status" value="1"/>
</dbReference>
<feature type="transmembrane region" description="Helical" evidence="2">
    <location>
        <begin position="195"/>
        <end position="214"/>
    </location>
</feature>
<dbReference type="EMBL" id="BMQO01000008">
    <property type="protein sequence ID" value="GGS28574.1"/>
    <property type="molecule type" value="Genomic_DNA"/>
</dbReference>
<evidence type="ECO:0000313" key="6">
    <source>
        <dbReference type="Proteomes" id="UP000620633"/>
    </source>
</evidence>
<accession>A0ABQ2SHB9</accession>
<name>A0ABQ2SHB9_9DEIO</name>
<dbReference type="Pfam" id="PF00672">
    <property type="entry name" value="HAMP"/>
    <property type="match status" value="1"/>
</dbReference>
<dbReference type="InterPro" id="IPR003660">
    <property type="entry name" value="HAMP_dom"/>
</dbReference>
<organism evidence="5 6">
    <name type="scientific">Deinococcus knuensis</name>
    <dbReference type="NCBI Taxonomy" id="1837380"/>
    <lineage>
        <taxon>Bacteria</taxon>
        <taxon>Thermotogati</taxon>
        <taxon>Deinococcota</taxon>
        <taxon>Deinococci</taxon>
        <taxon>Deinococcales</taxon>
        <taxon>Deinococcaceae</taxon>
        <taxon>Deinococcus</taxon>
    </lineage>
</organism>
<evidence type="ECO:0008006" key="7">
    <source>
        <dbReference type="Google" id="ProtNLM"/>
    </source>
</evidence>
<dbReference type="CDD" id="cd01949">
    <property type="entry name" value="GGDEF"/>
    <property type="match status" value="1"/>
</dbReference>
<dbReference type="InterPro" id="IPR029016">
    <property type="entry name" value="GAF-like_dom_sf"/>
</dbReference>
<dbReference type="Gene3D" id="3.30.70.270">
    <property type="match status" value="1"/>
</dbReference>
<sequence length="653" mass="69750">MDTAIVDTGPVPLRRLLLLTQFPLWALTILSFVFLLGALDARVQATNDATQARVRIENLSDLLVHVLDMETGVRGYVIAGDPVFLEPYQSARAALPGDLLALRDTMRLSGTPEQNARNVDRIETLIFRWLAEIATPEINLRDTDPDAAAELVRSQRGKKLLDATRAQIAALNARETQALQAREAEAVRQLERLRLALLLAGSVLVLLGLVNALAQAGLITRYLGNLTRAAQRLTDAAPTPTPAHAPGLSPGSSLSPGSGLAPAPTLNRTGGVDGGGPADDTPGAATLERRRAPVTVQVGGPREFRELAGTFNLMSQRLQAAQQEARDRADQLAQRNTWMRSLGELSDAMQAARSLDEGARILERALPLLLPGTRGALSHHNASRNLLVPLLHWGDEAAVTHAPDHCWALRRGEVQHPDNRRFAPPCPGQSGAYTCLPLFSHGETLGLLRVANADPDQPLPDTTRALLPGVARQIALALASLRLQDRLLQQSIRDPLTGLFNRRHLEDVMNEQVALAHAEGRPLSLIALDVDHFKRLNDTFGHDAGDAALVRISAALKDAAPPGSTPARPGGEEFSLLLPGTDESGAAAIAENLRAQVAALDLRHAGIALGQITLSLGVATLNADAATPAALTVAADQALYAAKRQGRNRVELA</sequence>
<proteinExistence type="predicted"/>
<dbReference type="PANTHER" id="PTHR45138:SF9">
    <property type="entry name" value="DIGUANYLATE CYCLASE DGCM-RELATED"/>
    <property type="match status" value="1"/>
</dbReference>
<dbReference type="PANTHER" id="PTHR45138">
    <property type="entry name" value="REGULATORY COMPONENTS OF SENSORY TRANSDUCTION SYSTEM"/>
    <property type="match status" value="1"/>
</dbReference>
<feature type="domain" description="HAMP" evidence="3">
    <location>
        <begin position="294"/>
        <end position="323"/>
    </location>
</feature>
<feature type="compositionally biased region" description="Low complexity" evidence="1">
    <location>
        <begin position="236"/>
        <end position="264"/>
    </location>
</feature>
<evidence type="ECO:0000259" key="3">
    <source>
        <dbReference type="PROSITE" id="PS50885"/>
    </source>
</evidence>
<dbReference type="NCBIfam" id="TIGR00254">
    <property type="entry name" value="GGDEF"/>
    <property type="match status" value="1"/>
</dbReference>
<evidence type="ECO:0000256" key="1">
    <source>
        <dbReference type="SAM" id="MobiDB-lite"/>
    </source>
</evidence>
<feature type="transmembrane region" description="Helical" evidence="2">
    <location>
        <begin position="22"/>
        <end position="39"/>
    </location>
</feature>
<dbReference type="InterPro" id="IPR050469">
    <property type="entry name" value="Diguanylate_Cyclase"/>
</dbReference>
<dbReference type="PROSITE" id="PS50885">
    <property type="entry name" value="HAMP"/>
    <property type="match status" value="1"/>
</dbReference>
<dbReference type="PROSITE" id="PS50887">
    <property type="entry name" value="GGDEF"/>
    <property type="match status" value="1"/>
</dbReference>
<dbReference type="Pfam" id="PF00990">
    <property type="entry name" value="GGDEF"/>
    <property type="match status" value="1"/>
</dbReference>
<reference evidence="6" key="1">
    <citation type="journal article" date="2019" name="Int. J. Syst. Evol. Microbiol.">
        <title>The Global Catalogue of Microorganisms (GCM) 10K type strain sequencing project: providing services to taxonomists for standard genome sequencing and annotation.</title>
        <authorList>
            <consortium name="The Broad Institute Genomics Platform"/>
            <consortium name="The Broad Institute Genome Sequencing Center for Infectious Disease"/>
            <person name="Wu L."/>
            <person name="Ma J."/>
        </authorList>
    </citation>
    <scope>NUCLEOTIDE SEQUENCE [LARGE SCALE GENOMIC DNA]</scope>
    <source>
        <strain evidence="6">JCM 31406</strain>
    </source>
</reference>
<evidence type="ECO:0000313" key="5">
    <source>
        <dbReference type="EMBL" id="GGS28574.1"/>
    </source>
</evidence>
<dbReference type="SUPFAM" id="SSF55073">
    <property type="entry name" value="Nucleotide cyclase"/>
    <property type="match status" value="1"/>
</dbReference>
<dbReference type="Proteomes" id="UP000620633">
    <property type="component" value="Unassembled WGS sequence"/>
</dbReference>